<reference evidence="2 3" key="1">
    <citation type="journal article" date="2023" name="IScience">
        <title>Expanded male sex-determining region conserved during the evolution of homothallism in the green alga Volvox.</title>
        <authorList>
            <person name="Yamamoto K."/>
            <person name="Matsuzaki R."/>
            <person name="Mahakham W."/>
            <person name="Heman W."/>
            <person name="Sekimoto H."/>
            <person name="Kawachi M."/>
            <person name="Minakuchi Y."/>
            <person name="Toyoda A."/>
            <person name="Nozaki H."/>
        </authorList>
    </citation>
    <scope>NUCLEOTIDE SEQUENCE [LARGE SCALE GENOMIC DNA]</scope>
    <source>
        <strain evidence="2 3">NIES-4468</strain>
    </source>
</reference>
<keyword evidence="3" id="KW-1185">Reference proteome</keyword>
<organism evidence="2 3">
    <name type="scientific">Volvox africanus</name>
    <dbReference type="NCBI Taxonomy" id="51714"/>
    <lineage>
        <taxon>Eukaryota</taxon>
        <taxon>Viridiplantae</taxon>
        <taxon>Chlorophyta</taxon>
        <taxon>core chlorophytes</taxon>
        <taxon>Chlorophyceae</taxon>
        <taxon>CS clade</taxon>
        <taxon>Chlamydomonadales</taxon>
        <taxon>Volvocaceae</taxon>
        <taxon>Volvox</taxon>
    </lineage>
</organism>
<feature type="compositionally biased region" description="Basic residues" evidence="1">
    <location>
        <begin position="61"/>
        <end position="72"/>
    </location>
</feature>
<proteinExistence type="predicted"/>
<evidence type="ECO:0000313" key="2">
    <source>
        <dbReference type="EMBL" id="GLI68690.1"/>
    </source>
</evidence>
<dbReference type="Proteomes" id="UP001165090">
    <property type="component" value="Unassembled WGS sequence"/>
</dbReference>
<name>A0ABQ5SGP1_9CHLO</name>
<evidence type="ECO:0008006" key="4">
    <source>
        <dbReference type="Google" id="ProtNLM"/>
    </source>
</evidence>
<protein>
    <recommendedName>
        <fullName evidence="4">AP2/ERF domain-containing protein</fullName>
    </recommendedName>
</protein>
<evidence type="ECO:0000256" key="1">
    <source>
        <dbReference type="SAM" id="MobiDB-lite"/>
    </source>
</evidence>
<dbReference type="EMBL" id="BSDZ01000080">
    <property type="protein sequence ID" value="GLI68690.1"/>
    <property type="molecule type" value="Genomic_DNA"/>
</dbReference>
<accession>A0ABQ5SGP1</accession>
<evidence type="ECO:0000313" key="3">
    <source>
        <dbReference type="Proteomes" id="UP001165090"/>
    </source>
</evidence>
<sequence>MATRASLARGTAPKEVYEGRVHKWERRWLVHKKGTVKTEAMLELLRWIVTDARCPELTGPRHPHIKPLKRPIIRQPSKKPPEQPTEQGGEPVTAAEAGAGAAAPGTAAQNTPAKVMEQSVVRTFTVAGGHDLVPAPGGNLPPLQGLDHLQTQAQAGMPQYVADATAAEDAALRGLGNALASQEPNSVTPMVGDDPRVAVHPKPGPREAVRTETYLPGGVDEPLASCIAEECDMEMTGTAAPS</sequence>
<feature type="region of interest" description="Disordered" evidence="1">
    <location>
        <begin position="184"/>
        <end position="210"/>
    </location>
</feature>
<feature type="region of interest" description="Disordered" evidence="1">
    <location>
        <begin position="58"/>
        <end position="91"/>
    </location>
</feature>
<gene>
    <name evidence="2" type="ORF">VaNZ11_013176</name>
</gene>
<comment type="caution">
    <text evidence="2">The sequence shown here is derived from an EMBL/GenBank/DDBJ whole genome shotgun (WGS) entry which is preliminary data.</text>
</comment>